<name>A0A848LI60_9BACT</name>
<evidence type="ECO:0000313" key="3">
    <source>
        <dbReference type="EMBL" id="NMO17399.1"/>
    </source>
</evidence>
<dbReference type="SMART" id="SM00245">
    <property type="entry name" value="TSPc"/>
    <property type="match status" value="1"/>
</dbReference>
<accession>A0A848LI60</accession>
<dbReference type="Proteomes" id="UP000518300">
    <property type="component" value="Unassembled WGS sequence"/>
</dbReference>
<keyword evidence="1" id="KW-0732">Signal</keyword>
<evidence type="ECO:0000259" key="2">
    <source>
        <dbReference type="SMART" id="SM00245"/>
    </source>
</evidence>
<feature type="chain" id="PRO_5032452966" evidence="1">
    <location>
        <begin position="31"/>
        <end position="735"/>
    </location>
</feature>
<dbReference type="GO" id="GO:0006508">
    <property type="term" value="P:proteolysis"/>
    <property type="evidence" value="ECO:0007669"/>
    <property type="project" value="InterPro"/>
</dbReference>
<dbReference type="AlphaFoldDB" id="A0A848LI60"/>
<evidence type="ECO:0000313" key="4">
    <source>
        <dbReference type="Proteomes" id="UP000518300"/>
    </source>
</evidence>
<protein>
    <submittedName>
        <fullName evidence="3">Peptidase S41</fullName>
    </submittedName>
</protein>
<evidence type="ECO:0000256" key="1">
    <source>
        <dbReference type="SAM" id="SignalP"/>
    </source>
</evidence>
<dbReference type="SUPFAM" id="SSF52096">
    <property type="entry name" value="ClpP/crotonase"/>
    <property type="match status" value="1"/>
</dbReference>
<proteinExistence type="predicted"/>
<dbReference type="InterPro" id="IPR029045">
    <property type="entry name" value="ClpP/crotonase-like_dom_sf"/>
</dbReference>
<dbReference type="EMBL" id="JABBJJ010000097">
    <property type="protein sequence ID" value="NMO17399.1"/>
    <property type="molecule type" value="Genomic_DNA"/>
</dbReference>
<dbReference type="GO" id="GO:0008236">
    <property type="term" value="F:serine-type peptidase activity"/>
    <property type="evidence" value="ECO:0007669"/>
    <property type="project" value="InterPro"/>
</dbReference>
<organism evidence="3 4">
    <name type="scientific">Pyxidicoccus fallax</name>
    <dbReference type="NCBI Taxonomy" id="394095"/>
    <lineage>
        <taxon>Bacteria</taxon>
        <taxon>Pseudomonadati</taxon>
        <taxon>Myxococcota</taxon>
        <taxon>Myxococcia</taxon>
        <taxon>Myxococcales</taxon>
        <taxon>Cystobacterineae</taxon>
        <taxon>Myxococcaceae</taxon>
        <taxon>Pyxidicoccus</taxon>
    </lineage>
</organism>
<feature type="domain" description="Tail specific protease" evidence="2">
    <location>
        <begin position="504"/>
        <end position="710"/>
    </location>
</feature>
<dbReference type="InterPro" id="IPR005151">
    <property type="entry name" value="Tail-specific_protease"/>
</dbReference>
<sequence>MPQPHRVIHRSRLTFTTLCLGLLASGGAWAQSSPLAEDWCLRAAGGPAGTQPAPIALSAAHSHVRFFGTGPTNIEADLALANALQGTTADWDAAVLAYAAALEPACAVDVQTSPLPQAQVHSVGPLAYVRPGTGNLTLPRNTRGVIIDLRDLPAAPGLEEALARAIGAASTAPVERVPGYVRRHLGVTDEALATSPIYQNTLAPNRRPAHAATGTAELPVALLTGPTLAPAAARFTVDLRIAQRAWIVGEPVATGVAESRWMPVGARGLVVRTEHLEDAQGLLPDVLPADLPLTLPVSDMGALVQRVRELAAQGRPAPVDRALPALRPRIVVRAPYHEPTPPRESNTGIARADLLITHGAMRLFFPYFHVVGDHIDERLLETLASVDAQQPISDRNHLLRLLMRFMEVLKDGHGFGANGINPAGYFAVALEQVAGEVVIRRSLVPGVNPGDTVVSVAGRPITEWLAEEKSRTSAATPGYLHNLAVAKLLELRGPTVFGLRSVEGAVRTVEVLPQSRTALRQVGAVASRRVAGSLADLGAPELHYINLSDEVIASPQAFRDALAGASGASGLVVDMRGYPGTIDPYEPAMRLIPHTSYSPLYRIPERIGPDHFSLQETLLTLPPLSNPSYGGPVVLLVGPRSASRAEVVATTLAAAGRVTVVGRQTAGTNGDIARLFLPGVVTMSFTGLEVLFPDRSRFHGVGVLPDIEAAPTAADIAEGRDTELLRAIQFLQTGQ</sequence>
<dbReference type="RefSeq" id="WP_169346681.1">
    <property type="nucleotide sequence ID" value="NZ_JABBJJ010000097.1"/>
</dbReference>
<keyword evidence="4" id="KW-1185">Reference proteome</keyword>
<feature type="signal peptide" evidence="1">
    <location>
        <begin position="1"/>
        <end position="30"/>
    </location>
</feature>
<dbReference type="Gene3D" id="3.90.226.10">
    <property type="entry name" value="2-enoyl-CoA Hydratase, Chain A, domain 1"/>
    <property type="match status" value="1"/>
</dbReference>
<gene>
    <name evidence="3" type="ORF">HG543_21410</name>
</gene>
<dbReference type="Pfam" id="PF03572">
    <property type="entry name" value="Peptidase_S41"/>
    <property type="match status" value="1"/>
</dbReference>
<comment type="caution">
    <text evidence="3">The sequence shown here is derived from an EMBL/GenBank/DDBJ whole genome shotgun (WGS) entry which is preliminary data.</text>
</comment>
<reference evidence="3 4" key="1">
    <citation type="submission" date="2020-04" db="EMBL/GenBank/DDBJ databases">
        <title>Draft genome of Pyxidicoccus fallax type strain.</title>
        <authorList>
            <person name="Whitworth D.E."/>
        </authorList>
    </citation>
    <scope>NUCLEOTIDE SEQUENCE [LARGE SCALE GENOMIC DNA]</scope>
    <source>
        <strain evidence="3 4">DSM 14698</strain>
    </source>
</reference>